<reference evidence="4" key="1">
    <citation type="submission" date="2021-03" db="EMBL/GenBank/DDBJ databases">
        <authorList>
            <person name="Sun Q."/>
        </authorList>
    </citation>
    <scope>NUCLEOTIDE SEQUENCE</scope>
    <source>
        <strain evidence="4">CCM 8862</strain>
    </source>
</reference>
<evidence type="ECO:0000313" key="5">
    <source>
        <dbReference type="Proteomes" id="UP000664332"/>
    </source>
</evidence>
<dbReference type="PANTHER" id="PTHR12304">
    <property type="entry name" value="INOSINE-URIDINE PREFERRING NUCLEOSIDE HYDROLASE"/>
    <property type="match status" value="1"/>
</dbReference>
<dbReference type="PANTHER" id="PTHR12304:SF4">
    <property type="entry name" value="URIDINE NUCLEOSIDASE"/>
    <property type="match status" value="1"/>
</dbReference>
<gene>
    <name evidence="4" type="ORF">JZY06_00130</name>
</gene>
<accession>A0A939IWW5</accession>
<sequence length="310" mass="31850">MAQTIIYDCDPGRDDAIALMLAVGDPRLDLAAVTTVGGNLPLAGATANALDLLAALGAGDIPVYAGAGKPLVADLVTAPAVHGCGGLDGVDHNSALAPCPGHAAAVIARRIMESDPGTITLVATGPLTNLALAVELEPAIAHRVNNVVIMGGGYHTGNCTPVAEFNIHTDPEAAAMVFRADWPVVMLGLDVTHQATVDDRTQAMLTAAGTSAAVCAGKIMSAYRTAYRGQSAMPHPPIHDLCAVAYAADPTLFDSVHAPVAVELTGSLTRAMTVVDFRPTAPVNHRHTVVTGVDNSRLFATLREALGRLP</sequence>
<dbReference type="GO" id="GO:0006152">
    <property type="term" value="P:purine nucleoside catabolic process"/>
    <property type="evidence" value="ECO:0007669"/>
    <property type="project" value="TreeGrafter"/>
</dbReference>
<dbReference type="RefSeq" id="WP_207117461.1">
    <property type="nucleotide sequence ID" value="NZ_JAFLEQ010000003.1"/>
</dbReference>
<dbReference type="AlphaFoldDB" id="A0A939IWW5"/>
<dbReference type="Pfam" id="PF01156">
    <property type="entry name" value="IU_nuc_hydro"/>
    <property type="match status" value="1"/>
</dbReference>
<dbReference type="GO" id="GO:0008477">
    <property type="term" value="F:purine nucleosidase activity"/>
    <property type="evidence" value="ECO:0007669"/>
    <property type="project" value="TreeGrafter"/>
</dbReference>
<evidence type="ECO:0000256" key="2">
    <source>
        <dbReference type="ARBA" id="ARBA00023295"/>
    </source>
</evidence>
<protein>
    <submittedName>
        <fullName evidence="4">Nucleoside hydrolase</fullName>
    </submittedName>
</protein>
<evidence type="ECO:0000313" key="4">
    <source>
        <dbReference type="EMBL" id="MBN9643042.1"/>
    </source>
</evidence>
<evidence type="ECO:0000259" key="3">
    <source>
        <dbReference type="Pfam" id="PF01156"/>
    </source>
</evidence>
<dbReference type="Proteomes" id="UP000664332">
    <property type="component" value="Unassembled WGS sequence"/>
</dbReference>
<dbReference type="InterPro" id="IPR036452">
    <property type="entry name" value="Ribo_hydro-like"/>
</dbReference>
<dbReference type="InterPro" id="IPR015910">
    <property type="entry name" value="I/U_nuclsd_hydro_CS"/>
</dbReference>
<dbReference type="GO" id="GO:0045437">
    <property type="term" value="F:uridine nucleosidase activity"/>
    <property type="evidence" value="ECO:0007669"/>
    <property type="project" value="UniProtKB-ARBA"/>
</dbReference>
<keyword evidence="2" id="KW-0326">Glycosidase</keyword>
<dbReference type="InterPro" id="IPR001910">
    <property type="entry name" value="Inosine/uridine_hydrolase_dom"/>
</dbReference>
<comment type="caution">
    <text evidence="4">The sequence shown here is derived from an EMBL/GenBank/DDBJ whole genome shotgun (WGS) entry which is preliminary data.</text>
</comment>
<organism evidence="4 5">
    <name type="scientific">Corynebacterium mendelii</name>
    <dbReference type="NCBI Taxonomy" id="2765362"/>
    <lineage>
        <taxon>Bacteria</taxon>
        <taxon>Bacillati</taxon>
        <taxon>Actinomycetota</taxon>
        <taxon>Actinomycetes</taxon>
        <taxon>Mycobacteriales</taxon>
        <taxon>Corynebacteriaceae</taxon>
        <taxon>Corynebacterium</taxon>
    </lineage>
</organism>
<dbReference type="Gene3D" id="3.90.245.10">
    <property type="entry name" value="Ribonucleoside hydrolase-like"/>
    <property type="match status" value="1"/>
</dbReference>
<dbReference type="InterPro" id="IPR023186">
    <property type="entry name" value="IUNH"/>
</dbReference>
<dbReference type="EMBL" id="JAFLEQ010000003">
    <property type="protein sequence ID" value="MBN9643042.1"/>
    <property type="molecule type" value="Genomic_DNA"/>
</dbReference>
<dbReference type="PROSITE" id="PS01247">
    <property type="entry name" value="IUNH"/>
    <property type="match status" value="1"/>
</dbReference>
<keyword evidence="1 4" id="KW-0378">Hydrolase</keyword>
<dbReference type="SUPFAM" id="SSF53590">
    <property type="entry name" value="Nucleoside hydrolase"/>
    <property type="match status" value="1"/>
</dbReference>
<keyword evidence="5" id="KW-1185">Reference proteome</keyword>
<evidence type="ECO:0000256" key="1">
    <source>
        <dbReference type="ARBA" id="ARBA00022801"/>
    </source>
</evidence>
<dbReference type="GO" id="GO:0005829">
    <property type="term" value="C:cytosol"/>
    <property type="evidence" value="ECO:0007669"/>
    <property type="project" value="TreeGrafter"/>
</dbReference>
<name>A0A939IWW5_9CORY</name>
<feature type="domain" description="Inosine/uridine-preferring nucleoside hydrolase" evidence="3">
    <location>
        <begin position="5"/>
        <end position="299"/>
    </location>
</feature>
<proteinExistence type="predicted"/>